<protein>
    <submittedName>
        <fullName evidence="5">Helix-turn-helix domain-containing protein</fullName>
    </submittedName>
</protein>
<dbReference type="PRINTS" id="PR00032">
    <property type="entry name" value="HTHARAC"/>
</dbReference>
<organism evidence="5 6">
    <name type="scientific">Cohnella silvisoli</name>
    <dbReference type="NCBI Taxonomy" id="2873699"/>
    <lineage>
        <taxon>Bacteria</taxon>
        <taxon>Bacillati</taxon>
        <taxon>Bacillota</taxon>
        <taxon>Bacilli</taxon>
        <taxon>Bacillales</taxon>
        <taxon>Paenibacillaceae</taxon>
        <taxon>Cohnella</taxon>
    </lineage>
</organism>
<gene>
    <name evidence="5" type="ORF">QJS35_25230</name>
</gene>
<evidence type="ECO:0000256" key="3">
    <source>
        <dbReference type="ARBA" id="ARBA00023163"/>
    </source>
</evidence>
<evidence type="ECO:0000256" key="2">
    <source>
        <dbReference type="ARBA" id="ARBA00023125"/>
    </source>
</evidence>
<keyword evidence="1" id="KW-0805">Transcription regulation</keyword>
<dbReference type="SUPFAM" id="SSF46689">
    <property type="entry name" value="Homeodomain-like"/>
    <property type="match status" value="1"/>
</dbReference>
<keyword evidence="3" id="KW-0804">Transcription</keyword>
<dbReference type="InterPro" id="IPR003313">
    <property type="entry name" value="AraC-bd"/>
</dbReference>
<dbReference type="InterPro" id="IPR018060">
    <property type="entry name" value="HTH_AraC"/>
</dbReference>
<dbReference type="InterPro" id="IPR037923">
    <property type="entry name" value="HTH-like"/>
</dbReference>
<dbReference type="PROSITE" id="PS00041">
    <property type="entry name" value="HTH_ARAC_FAMILY_1"/>
    <property type="match status" value="1"/>
</dbReference>
<feature type="domain" description="HTH araC/xylS-type" evidence="4">
    <location>
        <begin position="178"/>
        <end position="276"/>
    </location>
</feature>
<dbReference type="Gene3D" id="2.60.120.280">
    <property type="entry name" value="Regulatory protein AraC"/>
    <property type="match status" value="1"/>
</dbReference>
<name>A0ABV1L077_9BACL</name>
<dbReference type="PANTHER" id="PTHR43280:SF30">
    <property type="entry name" value="MMSAB OPERON REGULATORY PROTEIN"/>
    <property type="match status" value="1"/>
</dbReference>
<dbReference type="SMART" id="SM00342">
    <property type="entry name" value="HTH_ARAC"/>
    <property type="match status" value="1"/>
</dbReference>
<dbReference type="InterPro" id="IPR009057">
    <property type="entry name" value="Homeodomain-like_sf"/>
</dbReference>
<keyword evidence="2" id="KW-0238">DNA-binding</keyword>
<comment type="caution">
    <text evidence="5">The sequence shown here is derived from an EMBL/GenBank/DDBJ whole genome shotgun (WGS) entry which is preliminary data.</text>
</comment>
<dbReference type="InterPro" id="IPR020449">
    <property type="entry name" value="Tscrpt_reg_AraC-type_HTH"/>
</dbReference>
<dbReference type="SUPFAM" id="SSF51215">
    <property type="entry name" value="Regulatory protein AraC"/>
    <property type="match status" value="1"/>
</dbReference>
<reference evidence="5 6" key="1">
    <citation type="journal article" date="2023" name="Genome Announc.">
        <title>Pan-Genome Analyses of the Genus Cohnella and Proposal of the Novel Species Cohnella silvisoli sp. nov., Isolated from Forest Soil.</title>
        <authorList>
            <person name="Wang C."/>
            <person name="Mao L."/>
            <person name="Bao G."/>
            <person name="Zhu H."/>
        </authorList>
    </citation>
    <scope>NUCLEOTIDE SEQUENCE [LARGE SCALE GENOMIC DNA]</scope>
    <source>
        <strain evidence="5 6">NL03-T5-1</strain>
    </source>
</reference>
<dbReference type="PROSITE" id="PS01124">
    <property type="entry name" value="HTH_ARAC_FAMILY_2"/>
    <property type="match status" value="1"/>
</dbReference>
<dbReference type="Gene3D" id="1.10.10.60">
    <property type="entry name" value="Homeodomain-like"/>
    <property type="match status" value="2"/>
</dbReference>
<evidence type="ECO:0000313" key="6">
    <source>
        <dbReference type="Proteomes" id="UP001493487"/>
    </source>
</evidence>
<accession>A0ABV1L077</accession>
<keyword evidence="6" id="KW-1185">Reference proteome</keyword>
<evidence type="ECO:0000256" key="1">
    <source>
        <dbReference type="ARBA" id="ARBA00023015"/>
    </source>
</evidence>
<dbReference type="Proteomes" id="UP001493487">
    <property type="component" value="Unassembled WGS sequence"/>
</dbReference>
<sequence length="281" mass="32124">MTNNLYHDGEEAYHFPAGILMTGQFASPFGFHQHRPAGRQDWMLTYTLGGEGLFRVKDFVYTSTAGTLVVIPPGIPQHYATGDNSVWEFMWVHFLPRPHWLPWLQLPMAGEGLLALSIERESGKQRLVSAFQRLIDDNLGTSSFSGSYALHALEEIILISAEESSRTTQEKIMDPRIAELIDYMSRNSEVQHAVENLAARLSLSPSRLSHLYKDQVGETPMRTLRRFRLEQAAKWLDFTSNSITQIASDVGFNCPFHFTRIFTEHYGMPPTAYRYRKHKTQ</sequence>
<dbReference type="RefSeq" id="WP_232187917.1">
    <property type="nucleotide sequence ID" value="NZ_JAIOAP010000015.1"/>
</dbReference>
<evidence type="ECO:0000313" key="5">
    <source>
        <dbReference type="EMBL" id="MEQ4485695.1"/>
    </source>
</evidence>
<dbReference type="PANTHER" id="PTHR43280">
    <property type="entry name" value="ARAC-FAMILY TRANSCRIPTIONAL REGULATOR"/>
    <property type="match status" value="1"/>
</dbReference>
<dbReference type="EMBL" id="JASKHM010000016">
    <property type="protein sequence ID" value="MEQ4485695.1"/>
    <property type="molecule type" value="Genomic_DNA"/>
</dbReference>
<evidence type="ECO:0000259" key="4">
    <source>
        <dbReference type="PROSITE" id="PS01124"/>
    </source>
</evidence>
<dbReference type="Pfam" id="PF12833">
    <property type="entry name" value="HTH_18"/>
    <property type="match status" value="1"/>
</dbReference>
<proteinExistence type="predicted"/>
<dbReference type="Pfam" id="PF02311">
    <property type="entry name" value="AraC_binding"/>
    <property type="match status" value="1"/>
</dbReference>
<dbReference type="InterPro" id="IPR018062">
    <property type="entry name" value="HTH_AraC-typ_CS"/>
</dbReference>